<keyword evidence="3" id="KW-1185">Reference proteome</keyword>
<dbReference type="OrthoDB" id="12688at10239"/>
<dbReference type="InterPro" id="IPR009057">
    <property type="entry name" value="Homeodomain-like_sf"/>
</dbReference>
<dbReference type="EMBL" id="KX231828">
    <property type="protein sequence ID" value="ANN86167.1"/>
    <property type="molecule type" value="Genomic_DNA"/>
</dbReference>
<protein>
    <recommendedName>
        <fullName evidence="1">HTH luxR-type domain-containing protein</fullName>
    </recommendedName>
</protein>
<dbReference type="GeneID" id="29064966"/>
<accession>A0A193GYH5</accession>
<organism evidence="2 3">
    <name type="scientific">Enterobacter phage Arya</name>
    <dbReference type="NCBI Taxonomy" id="1864622"/>
    <lineage>
        <taxon>Viruses</taxon>
        <taxon>Duplodnaviria</taxon>
        <taxon>Heunggongvirae</taxon>
        <taxon>Uroviricota</taxon>
        <taxon>Caudoviricetes</taxon>
        <taxon>Iiscvirinae</taxon>
        <taxon>Aryavirus</taxon>
        <taxon>Aryavirus arya</taxon>
    </lineage>
</organism>
<reference evidence="2 3" key="2">
    <citation type="submission" date="2016-07" db="EMBL/GenBank/DDBJ databases">
        <title>Whole genome sequeicing and characterization of Enterobacter phage Arya isolated from the termite gut.</title>
        <authorList>
            <person name="Tikhe C."/>
            <person name="Husseneder C."/>
        </authorList>
    </citation>
    <scope>NUCLEOTIDE SEQUENCE [LARGE SCALE GENOMIC DNA]</scope>
</reference>
<gene>
    <name evidence="2" type="ORF">BI096_gp38</name>
</gene>
<sequence length="149" mass="16942">MDLPRSVQDIADVIGRERALYLIGQLPTYTVKDTRWPSATRTKIILYVPKTLKPTDDLVRIIGWNDASKLVHYFGGELLYPGTCAELHRRFMVQTIRRLAAEGMSHKAIAFNLDVSERTVKRHCSDNTPKDISAANDNHRQRLITAMGH</sequence>
<reference evidence="2 3" key="1">
    <citation type="submission" date="2016-05" db="EMBL/GenBank/DDBJ databases">
        <authorList>
            <person name="Lavstsen T."/>
            <person name="Jespersen J.S."/>
        </authorList>
    </citation>
    <scope>NUCLEOTIDE SEQUENCE [LARGE SCALE GENOMIC DNA]</scope>
</reference>
<dbReference type="Gene3D" id="1.10.10.10">
    <property type="entry name" value="Winged helix-like DNA-binding domain superfamily/Winged helix DNA-binding domain"/>
    <property type="match status" value="1"/>
</dbReference>
<name>A0A193GYH5_9CAUD</name>
<dbReference type="Pfam" id="PF00196">
    <property type="entry name" value="GerE"/>
    <property type="match status" value="1"/>
</dbReference>
<evidence type="ECO:0000259" key="1">
    <source>
        <dbReference type="Pfam" id="PF00196"/>
    </source>
</evidence>
<dbReference type="KEGG" id="vg:29064966"/>
<dbReference type="RefSeq" id="YP_009284323.1">
    <property type="nucleotide sequence ID" value="NC_031048.1"/>
</dbReference>
<feature type="domain" description="HTH luxR-type" evidence="1">
    <location>
        <begin position="98"/>
        <end position="125"/>
    </location>
</feature>
<dbReference type="Proteomes" id="UP000201689">
    <property type="component" value="Segment"/>
</dbReference>
<dbReference type="InterPro" id="IPR000792">
    <property type="entry name" value="Tscrpt_reg_LuxR_C"/>
</dbReference>
<dbReference type="GO" id="GO:0006355">
    <property type="term" value="P:regulation of DNA-templated transcription"/>
    <property type="evidence" value="ECO:0007669"/>
    <property type="project" value="InterPro"/>
</dbReference>
<proteinExistence type="predicted"/>
<evidence type="ECO:0000313" key="2">
    <source>
        <dbReference type="EMBL" id="ANN86167.1"/>
    </source>
</evidence>
<evidence type="ECO:0000313" key="3">
    <source>
        <dbReference type="Proteomes" id="UP000201689"/>
    </source>
</evidence>
<dbReference type="InterPro" id="IPR036388">
    <property type="entry name" value="WH-like_DNA-bd_sf"/>
</dbReference>
<dbReference type="SUPFAM" id="SSF46689">
    <property type="entry name" value="Homeodomain-like"/>
    <property type="match status" value="1"/>
</dbReference>